<feature type="modified residue" description="Pyruvic acid (Ser)" evidence="9 12">
    <location>
        <position position="25"/>
    </location>
</feature>
<evidence type="ECO:0000256" key="7">
    <source>
        <dbReference type="ARBA" id="ARBA00023270"/>
    </source>
</evidence>
<feature type="region of interest" description="Disordered" evidence="14">
    <location>
        <begin position="119"/>
        <end position="144"/>
    </location>
</feature>
<feature type="active site" description="Proton donor" evidence="9 10">
    <location>
        <position position="58"/>
    </location>
</feature>
<feature type="binding site" evidence="9 11">
    <location>
        <begin position="73"/>
        <end position="75"/>
    </location>
    <ligand>
        <name>substrate</name>
    </ligand>
</feature>
<comment type="PTM">
    <text evidence="9 12">Is synthesized initially as an inactive proenzyme, which is activated by self-cleavage at a specific serine bond to produce a beta-subunit with a hydroxyl group at its C-terminus and an alpha-subunit with a pyruvoyl group at its N-terminus.</text>
</comment>
<keyword evidence="8 9" id="KW-0670">Pyruvate</keyword>
<dbReference type="UniPathway" id="UPA00028">
    <property type="reaction ID" value="UER00002"/>
</dbReference>
<dbReference type="RefSeq" id="WP_075016056.1">
    <property type="nucleotide sequence ID" value="NZ_FODD01000001.1"/>
</dbReference>
<dbReference type="EMBL" id="FODD01000001">
    <property type="protein sequence ID" value="SEN08971.1"/>
    <property type="molecule type" value="Genomic_DNA"/>
</dbReference>
<dbReference type="Gene3D" id="2.40.40.20">
    <property type="match status" value="1"/>
</dbReference>
<evidence type="ECO:0000256" key="5">
    <source>
        <dbReference type="ARBA" id="ARBA00023145"/>
    </source>
</evidence>
<comment type="similarity">
    <text evidence="9">Belongs to the PanD family.</text>
</comment>
<dbReference type="EC" id="4.1.1.11" evidence="9"/>
<evidence type="ECO:0000256" key="6">
    <source>
        <dbReference type="ARBA" id="ARBA00023239"/>
    </source>
</evidence>
<comment type="subcellular location">
    <subcellularLocation>
        <location evidence="9">Cytoplasm</location>
    </subcellularLocation>
</comment>
<evidence type="ECO:0000256" key="12">
    <source>
        <dbReference type="PIRSR" id="PIRSR006246-3"/>
    </source>
</evidence>
<dbReference type="GO" id="GO:0005829">
    <property type="term" value="C:cytosol"/>
    <property type="evidence" value="ECO:0007669"/>
    <property type="project" value="TreeGrafter"/>
</dbReference>
<evidence type="ECO:0000256" key="14">
    <source>
        <dbReference type="SAM" id="MobiDB-lite"/>
    </source>
</evidence>
<comment type="subunit">
    <text evidence="9">Heterooctamer of four alpha and four beta subunits.</text>
</comment>
<dbReference type="InterPro" id="IPR009010">
    <property type="entry name" value="Asp_de-COase-like_dom_sf"/>
</dbReference>
<evidence type="ECO:0000256" key="9">
    <source>
        <dbReference type="HAMAP-Rule" id="MF_00446"/>
    </source>
</evidence>
<dbReference type="GO" id="GO:0006523">
    <property type="term" value="P:alanine biosynthetic process"/>
    <property type="evidence" value="ECO:0007669"/>
    <property type="project" value="InterPro"/>
</dbReference>
<name>A0A1H8DNQ0_9ACTN</name>
<keyword evidence="6 9" id="KW-0456">Lyase</keyword>
<reference evidence="15 16" key="1">
    <citation type="submission" date="2016-10" db="EMBL/GenBank/DDBJ databases">
        <authorList>
            <person name="de Groot N.N."/>
        </authorList>
    </citation>
    <scope>NUCLEOTIDE SEQUENCE [LARGE SCALE GENOMIC DNA]</scope>
    <source>
        <strain evidence="15 16">CGMCC 4.2026</strain>
    </source>
</reference>
<dbReference type="SUPFAM" id="SSF50692">
    <property type="entry name" value="ADC-like"/>
    <property type="match status" value="1"/>
</dbReference>
<dbReference type="STRING" id="310780.SAMN05216267_1001215"/>
<dbReference type="HAMAP" id="MF_00446">
    <property type="entry name" value="PanD"/>
    <property type="match status" value="1"/>
</dbReference>
<keyword evidence="3 9" id="KW-0210">Decarboxylase</keyword>
<evidence type="ECO:0000256" key="10">
    <source>
        <dbReference type="PIRSR" id="PIRSR006246-1"/>
    </source>
</evidence>
<feature type="chain" id="PRO_5014002837" description="Aspartate 1-decarboxylase beta chain" evidence="9 13">
    <location>
        <begin position="1"/>
        <end position="24"/>
    </location>
</feature>
<feature type="chain" id="PRO_5014002840" description="Aspartate 1-decarboxylase alpha chain" evidence="9 13">
    <location>
        <begin position="25"/>
        <end position="144"/>
    </location>
</feature>
<keyword evidence="2 9" id="KW-0566">Pantothenate biosynthesis</keyword>
<evidence type="ECO:0000256" key="13">
    <source>
        <dbReference type="PIRSR" id="PIRSR006246-5"/>
    </source>
</evidence>
<evidence type="ECO:0000256" key="1">
    <source>
        <dbReference type="ARBA" id="ARBA00022490"/>
    </source>
</evidence>
<dbReference type="CDD" id="cd06919">
    <property type="entry name" value="Asp_decarbox"/>
    <property type="match status" value="1"/>
</dbReference>
<feature type="compositionally biased region" description="Pro residues" evidence="14">
    <location>
        <begin position="135"/>
        <end position="144"/>
    </location>
</feature>
<dbReference type="Proteomes" id="UP000181951">
    <property type="component" value="Unassembled WGS sequence"/>
</dbReference>
<feature type="active site" description="Schiff-base intermediate with substrate; via pyruvic acid" evidence="9 10">
    <location>
        <position position="25"/>
    </location>
</feature>
<comment type="catalytic activity">
    <reaction evidence="9">
        <text>L-aspartate + H(+) = beta-alanine + CO2</text>
        <dbReference type="Rhea" id="RHEA:19497"/>
        <dbReference type="ChEBI" id="CHEBI:15378"/>
        <dbReference type="ChEBI" id="CHEBI:16526"/>
        <dbReference type="ChEBI" id="CHEBI:29991"/>
        <dbReference type="ChEBI" id="CHEBI:57966"/>
        <dbReference type="EC" id="4.1.1.11"/>
    </reaction>
</comment>
<sequence>MLRTMFKSKIHRATVTQADLHYVGSVTIDADLMDAADLLPGELVHIVDVTNGARLETYVIEGERGSGVIGINGAAAHLVHPGDLVILISYAQVDNAEARALRPAVVHVDADNRIVALGNDTAEPAPGSDSVRPPHAAPPVPAQV</sequence>
<keyword evidence="4 9" id="KW-0068">Autocatalytic cleavage</keyword>
<dbReference type="PANTHER" id="PTHR21012:SF0">
    <property type="entry name" value="ASPARTATE 1-DECARBOXYLASE"/>
    <property type="match status" value="1"/>
</dbReference>
<protein>
    <recommendedName>
        <fullName evidence="9">Aspartate 1-decarboxylase</fullName>
        <ecNumber evidence="9">4.1.1.11</ecNumber>
    </recommendedName>
    <alternativeName>
        <fullName evidence="9">Aspartate alpha-decarboxylase</fullName>
    </alternativeName>
    <component>
        <recommendedName>
            <fullName evidence="9">Aspartate 1-decarboxylase beta chain</fullName>
        </recommendedName>
    </component>
    <component>
        <recommendedName>
            <fullName evidence="9">Aspartate 1-decarboxylase alpha chain</fullName>
        </recommendedName>
    </component>
</protein>
<dbReference type="AlphaFoldDB" id="A0A1H8DNQ0"/>
<evidence type="ECO:0000313" key="16">
    <source>
        <dbReference type="Proteomes" id="UP000181951"/>
    </source>
</evidence>
<evidence type="ECO:0000256" key="3">
    <source>
        <dbReference type="ARBA" id="ARBA00022793"/>
    </source>
</evidence>
<organism evidence="15 16">
    <name type="scientific">Actinacidiphila rubida</name>
    <dbReference type="NCBI Taxonomy" id="310780"/>
    <lineage>
        <taxon>Bacteria</taxon>
        <taxon>Bacillati</taxon>
        <taxon>Actinomycetota</taxon>
        <taxon>Actinomycetes</taxon>
        <taxon>Kitasatosporales</taxon>
        <taxon>Streptomycetaceae</taxon>
        <taxon>Actinacidiphila</taxon>
    </lineage>
</organism>
<dbReference type="PIRSF" id="PIRSF006246">
    <property type="entry name" value="Asp_decarbox"/>
    <property type="match status" value="1"/>
</dbReference>
<dbReference type="InterPro" id="IPR003190">
    <property type="entry name" value="Asp_decarbox"/>
</dbReference>
<dbReference type="GO" id="GO:0004068">
    <property type="term" value="F:aspartate 1-decarboxylase activity"/>
    <property type="evidence" value="ECO:0007669"/>
    <property type="project" value="UniProtKB-UniRule"/>
</dbReference>
<dbReference type="Pfam" id="PF02261">
    <property type="entry name" value="Asp_decarbox"/>
    <property type="match status" value="1"/>
</dbReference>
<dbReference type="OrthoDB" id="9803983at2"/>
<comment type="cofactor">
    <cofactor evidence="9 10">
        <name>pyruvate</name>
        <dbReference type="ChEBI" id="CHEBI:15361"/>
    </cofactor>
    <text evidence="9 10">Binds 1 pyruvoyl group covalently per subunit.</text>
</comment>
<accession>A0A1H8DNQ0</accession>
<proteinExistence type="inferred from homology"/>
<evidence type="ECO:0000256" key="4">
    <source>
        <dbReference type="ARBA" id="ARBA00022813"/>
    </source>
</evidence>
<dbReference type="NCBIfam" id="TIGR00223">
    <property type="entry name" value="panD"/>
    <property type="match status" value="1"/>
</dbReference>
<comment type="pathway">
    <text evidence="9">Cofactor biosynthesis; (R)-pantothenate biosynthesis; beta-alanine from L-aspartate: step 1/1.</text>
</comment>
<evidence type="ECO:0000313" key="15">
    <source>
        <dbReference type="EMBL" id="SEN08971.1"/>
    </source>
</evidence>
<keyword evidence="7 9" id="KW-0704">Schiff base</keyword>
<dbReference type="PANTHER" id="PTHR21012">
    <property type="entry name" value="ASPARTATE 1-DECARBOXYLASE"/>
    <property type="match status" value="1"/>
</dbReference>
<comment type="function">
    <text evidence="9">Catalyzes the pyruvoyl-dependent decarboxylation of aspartate to produce beta-alanine.</text>
</comment>
<keyword evidence="5 9" id="KW-0865">Zymogen</keyword>
<gene>
    <name evidence="9" type="primary">panD</name>
    <name evidence="15" type="ORF">SAMN05216267_1001215</name>
</gene>
<evidence type="ECO:0000256" key="11">
    <source>
        <dbReference type="PIRSR" id="PIRSR006246-2"/>
    </source>
</evidence>
<evidence type="ECO:0000256" key="2">
    <source>
        <dbReference type="ARBA" id="ARBA00022655"/>
    </source>
</evidence>
<feature type="binding site" evidence="9 11">
    <location>
        <position position="57"/>
    </location>
    <ligand>
        <name>substrate</name>
    </ligand>
</feature>
<keyword evidence="16" id="KW-1185">Reference proteome</keyword>
<dbReference type="GO" id="GO:0015940">
    <property type="term" value="P:pantothenate biosynthetic process"/>
    <property type="evidence" value="ECO:0007669"/>
    <property type="project" value="UniProtKB-UniRule"/>
</dbReference>
<evidence type="ECO:0000256" key="8">
    <source>
        <dbReference type="ARBA" id="ARBA00023317"/>
    </source>
</evidence>
<keyword evidence="1 9" id="KW-0963">Cytoplasm</keyword>